<sequence length="228" mass="26569">MNTQVGASIKSEIMTQRLELLRKKIQHWCKSRKEDLKTVIEAKKCRDELELIAESRDLLDNEKRERLHAISVINEWERISYMDLRQKSKARWLKFGDENSSFFHKIVNNHLSKNRINGLRIGGTWVTDPVQVKSSIMNYFKHKSLEPIGKRPKMSADGFKKLTEEQAISLIQPFSMDAIKWFTKNRALSFTFTAVGLEFDAVNNLKISIFNNDLTNKAFRPINPIFPL</sequence>
<proteinExistence type="predicted"/>
<organism evidence="1 2">
    <name type="scientific">Smallanthus sonchifolius</name>
    <dbReference type="NCBI Taxonomy" id="185202"/>
    <lineage>
        <taxon>Eukaryota</taxon>
        <taxon>Viridiplantae</taxon>
        <taxon>Streptophyta</taxon>
        <taxon>Embryophyta</taxon>
        <taxon>Tracheophyta</taxon>
        <taxon>Spermatophyta</taxon>
        <taxon>Magnoliopsida</taxon>
        <taxon>eudicotyledons</taxon>
        <taxon>Gunneridae</taxon>
        <taxon>Pentapetalae</taxon>
        <taxon>asterids</taxon>
        <taxon>campanulids</taxon>
        <taxon>Asterales</taxon>
        <taxon>Asteraceae</taxon>
        <taxon>Asteroideae</taxon>
        <taxon>Heliantheae alliance</taxon>
        <taxon>Millerieae</taxon>
        <taxon>Smallanthus</taxon>
    </lineage>
</organism>
<accession>A0ACB9IJP1</accession>
<dbReference type="EMBL" id="CM042025">
    <property type="protein sequence ID" value="KAI3807297.1"/>
    <property type="molecule type" value="Genomic_DNA"/>
</dbReference>
<reference evidence="1 2" key="2">
    <citation type="journal article" date="2022" name="Mol. Ecol. Resour.">
        <title>The genomes of chicory, endive, great burdock and yacon provide insights into Asteraceae paleo-polyploidization history and plant inulin production.</title>
        <authorList>
            <person name="Fan W."/>
            <person name="Wang S."/>
            <person name="Wang H."/>
            <person name="Wang A."/>
            <person name="Jiang F."/>
            <person name="Liu H."/>
            <person name="Zhao H."/>
            <person name="Xu D."/>
            <person name="Zhang Y."/>
        </authorList>
    </citation>
    <scope>NUCLEOTIDE SEQUENCE [LARGE SCALE GENOMIC DNA]</scope>
    <source>
        <strain evidence="2">cv. Yunnan</strain>
        <tissue evidence="1">Leaves</tissue>
    </source>
</reference>
<comment type="caution">
    <text evidence="1">The sequence shown here is derived from an EMBL/GenBank/DDBJ whole genome shotgun (WGS) entry which is preliminary data.</text>
</comment>
<protein>
    <submittedName>
        <fullName evidence="1">Uncharacterized protein</fullName>
    </submittedName>
</protein>
<reference evidence="2" key="1">
    <citation type="journal article" date="2022" name="Mol. Ecol. Resour.">
        <title>The genomes of chicory, endive, great burdock and yacon provide insights into Asteraceae palaeo-polyploidization history and plant inulin production.</title>
        <authorList>
            <person name="Fan W."/>
            <person name="Wang S."/>
            <person name="Wang H."/>
            <person name="Wang A."/>
            <person name="Jiang F."/>
            <person name="Liu H."/>
            <person name="Zhao H."/>
            <person name="Xu D."/>
            <person name="Zhang Y."/>
        </authorList>
    </citation>
    <scope>NUCLEOTIDE SEQUENCE [LARGE SCALE GENOMIC DNA]</scope>
    <source>
        <strain evidence="2">cv. Yunnan</strain>
    </source>
</reference>
<keyword evidence="2" id="KW-1185">Reference proteome</keyword>
<name>A0ACB9IJP1_9ASTR</name>
<evidence type="ECO:0000313" key="1">
    <source>
        <dbReference type="EMBL" id="KAI3807297.1"/>
    </source>
</evidence>
<dbReference type="Proteomes" id="UP001056120">
    <property type="component" value="Linkage Group LG08"/>
</dbReference>
<evidence type="ECO:0000313" key="2">
    <source>
        <dbReference type="Proteomes" id="UP001056120"/>
    </source>
</evidence>
<gene>
    <name evidence="1" type="ORF">L1987_23223</name>
</gene>